<protein>
    <submittedName>
        <fullName evidence="2">Uncharacterized protein</fullName>
    </submittedName>
</protein>
<organism evidence="2 3">
    <name type="scientific">Araneus ventricosus</name>
    <name type="common">Orbweaver spider</name>
    <name type="synonym">Epeira ventricosa</name>
    <dbReference type="NCBI Taxonomy" id="182803"/>
    <lineage>
        <taxon>Eukaryota</taxon>
        <taxon>Metazoa</taxon>
        <taxon>Ecdysozoa</taxon>
        <taxon>Arthropoda</taxon>
        <taxon>Chelicerata</taxon>
        <taxon>Arachnida</taxon>
        <taxon>Araneae</taxon>
        <taxon>Araneomorphae</taxon>
        <taxon>Entelegynae</taxon>
        <taxon>Araneoidea</taxon>
        <taxon>Araneidae</taxon>
        <taxon>Araneus</taxon>
    </lineage>
</organism>
<sequence length="91" mass="10212">MVISGVKVFERKMLGDKDLGFAKCGFRTGNKCSVRDRFPQDLKVCGEIFTKQDLKKRHGFMKGPTFRFQALLGLLLCALHLFNVGQAGMSK</sequence>
<gene>
    <name evidence="2" type="ORF">AVEN_192001_1</name>
</gene>
<proteinExistence type="predicted"/>
<keyword evidence="1" id="KW-0472">Membrane</keyword>
<evidence type="ECO:0000313" key="3">
    <source>
        <dbReference type="Proteomes" id="UP000499080"/>
    </source>
</evidence>
<evidence type="ECO:0000313" key="2">
    <source>
        <dbReference type="EMBL" id="GBM85908.1"/>
    </source>
</evidence>
<name>A0A4Y2J9B3_ARAVE</name>
<dbReference type="AlphaFoldDB" id="A0A4Y2J9B3"/>
<dbReference type="Proteomes" id="UP000499080">
    <property type="component" value="Unassembled WGS sequence"/>
</dbReference>
<keyword evidence="1" id="KW-1133">Transmembrane helix</keyword>
<feature type="transmembrane region" description="Helical" evidence="1">
    <location>
        <begin position="65"/>
        <end position="82"/>
    </location>
</feature>
<accession>A0A4Y2J9B3</accession>
<reference evidence="2 3" key="1">
    <citation type="journal article" date="2019" name="Sci. Rep.">
        <title>Orb-weaving spider Araneus ventricosus genome elucidates the spidroin gene catalogue.</title>
        <authorList>
            <person name="Kono N."/>
            <person name="Nakamura H."/>
            <person name="Ohtoshi R."/>
            <person name="Moran D.A.P."/>
            <person name="Shinohara A."/>
            <person name="Yoshida Y."/>
            <person name="Fujiwara M."/>
            <person name="Mori M."/>
            <person name="Tomita M."/>
            <person name="Arakawa K."/>
        </authorList>
    </citation>
    <scope>NUCLEOTIDE SEQUENCE [LARGE SCALE GENOMIC DNA]</scope>
</reference>
<keyword evidence="3" id="KW-1185">Reference proteome</keyword>
<comment type="caution">
    <text evidence="2">The sequence shown here is derived from an EMBL/GenBank/DDBJ whole genome shotgun (WGS) entry which is preliminary data.</text>
</comment>
<keyword evidence="1" id="KW-0812">Transmembrane</keyword>
<dbReference type="OrthoDB" id="6433482at2759"/>
<dbReference type="EMBL" id="BGPR01003271">
    <property type="protein sequence ID" value="GBM85908.1"/>
    <property type="molecule type" value="Genomic_DNA"/>
</dbReference>
<evidence type="ECO:0000256" key="1">
    <source>
        <dbReference type="SAM" id="Phobius"/>
    </source>
</evidence>